<organism evidence="1">
    <name type="scientific">viral metagenome</name>
    <dbReference type="NCBI Taxonomy" id="1070528"/>
    <lineage>
        <taxon>unclassified sequences</taxon>
        <taxon>metagenomes</taxon>
        <taxon>organismal metagenomes</taxon>
    </lineage>
</organism>
<sequence length="53" mass="6310">MIHFTLDGLFTDSEEERQDFYDRLAWGDPVIWGHITIWEGAGKEDKRNETRQV</sequence>
<evidence type="ECO:0000313" key="1">
    <source>
        <dbReference type="EMBL" id="QJB00015.1"/>
    </source>
</evidence>
<evidence type="ECO:0000313" key="2">
    <source>
        <dbReference type="EMBL" id="QJB03963.1"/>
    </source>
</evidence>
<name>A0A6M3M2A1_9ZZZZ</name>
<accession>A0A6M3M2A1</accession>
<protein>
    <submittedName>
        <fullName evidence="1">Uncharacterized protein</fullName>
    </submittedName>
</protein>
<dbReference type="AlphaFoldDB" id="A0A6M3M2A1"/>
<dbReference type="EMBL" id="MT143678">
    <property type="protein sequence ID" value="QJB00015.1"/>
    <property type="molecule type" value="Genomic_DNA"/>
</dbReference>
<gene>
    <name evidence="1" type="ORF">MM171A00712_0010</name>
    <name evidence="2" type="ORF">MM171B00512_0006</name>
</gene>
<proteinExistence type="predicted"/>
<dbReference type="EMBL" id="MT143867">
    <property type="protein sequence ID" value="QJB03963.1"/>
    <property type="molecule type" value="Genomic_DNA"/>
</dbReference>
<reference evidence="1" key="1">
    <citation type="submission" date="2020-03" db="EMBL/GenBank/DDBJ databases">
        <title>The deep terrestrial virosphere.</title>
        <authorList>
            <person name="Holmfeldt K."/>
            <person name="Nilsson E."/>
            <person name="Simone D."/>
            <person name="Lopez-Fernandez M."/>
            <person name="Wu X."/>
            <person name="de Brujin I."/>
            <person name="Lundin D."/>
            <person name="Andersson A."/>
            <person name="Bertilsson S."/>
            <person name="Dopson M."/>
        </authorList>
    </citation>
    <scope>NUCLEOTIDE SEQUENCE</scope>
    <source>
        <strain evidence="1">MM171A00712</strain>
        <strain evidence="2">MM171B00512</strain>
    </source>
</reference>